<gene>
    <name evidence="1" type="ORF">GCM10025791_19090</name>
</gene>
<dbReference type="AlphaFoldDB" id="A0AAV3U210"/>
<dbReference type="CDD" id="cd05233">
    <property type="entry name" value="SDR_c"/>
    <property type="match status" value="1"/>
</dbReference>
<dbReference type="Gene3D" id="3.40.50.720">
    <property type="entry name" value="NAD(P)-binding Rossmann-like Domain"/>
    <property type="match status" value="1"/>
</dbReference>
<proteinExistence type="predicted"/>
<dbReference type="Proteomes" id="UP001409585">
    <property type="component" value="Unassembled WGS sequence"/>
</dbReference>
<keyword evidence="2" id="KW-1185">Reference proteome</keyword>
<reference evidence="2" key="1">
    <citation type="journal article" date="2019" name="Int. J. Syst. Evol. Microbiol.">
        <title>The Global Catalogue of Microorganisms (GCM) 10K type strain sequencing project: providing services to taxonomists for standard genome sequencing and annotation.</title>
        <authorList>
            <consortium name="The Broad Institute Genomics Platform"/>
            <consortium name="The Broad Institute Genome Sequencing Center for Infectious Disease"/>
            <person name="Wu L."/>
            <person name="Ma J."/>
        </authorList>
    </citation>
    <scope>NUCLEOTIDE SEQUENCE [LARGE SCALE GENOMIC DNA]</scope>
    <source>
        <strain evidence="2">JCM 19134</strain>
    </source>
</reference>
<dbReference type="Pfam" id="PF00106">
    <property type="entry name" value="adh_short"/>
    <property type="match status" value="1"/>
</dbReference>
<protein>
    <submittedName>
        <fullName evidence="1">Uncharacterized protein</fullName>
    </submittedName>
</protein>
<dbReference type="SUPFAM" id="SSF51735">
    <property type="entry name" value="NAD(P)-binding Rossmann-fold domains"/>
    <property type="match status" value="1"/>
</dbReference>
<dbReference type="EMBL" id="BAABLX010000011">
    <property type="protein sequence ID" value="GAA4940869.1"/>
    <property type="molecule type" value="Genomic_DNA"/>
</dbReference>
<sequence>MRDDGGRIVVNISSGAANRALVGWSHYCSTQAAAKKLTEIAHRELHQHNIRVVGLSQGTVATDFMATIRDAKINAVSDLDWVSHIPPHWTAEAVAFYAATEAAHSLEPIFQ</sequence>
<organism evidence="1 2">
    <name type="scientific">Halioxenophilus aromaticivorans</name>
    <dbReference type="NCBI Taxonomy" id="1306992"/>
    <lineage>
        <taxon>Bacteria</taxon>
        <taxon>Pseudomonadati</taxon>
        <taxon>Pseudomonadota</taxon>
        <taxon>Gammaproteobacteria</taxon>
        <taxon>Alteromonadales</taxon>
        <taxon>Alteromonadaceae</taxon>
        <taxon>Halioxenophilus</taxon>
    </lineage>
</organism>
<comment type="caution">
    <text evidence="1">The sequence shown here is derived from an EMBL/GenBank/DDBJ whole genome shotgun (WGS) entry which is preliminary data.</text>
</comment>
<dbReference type="InterPro" id="IPR036291">
    <property type="entry name" value="NAD(P)-bd_dom_sf"/>
</dbReference>
<name>A0AAV3U210_9ALTE</name>
<evidence type="ECO:0000313" key="2">
    <source>
        <dbReference type="Proteomes" id="UP001409585"/>
    </source>
</evidence>
<evidence type="ECO:0000313" key="1">
    <source>
        <dbReference type="EMBL" id="GAA4940869.1"/>
    </source>
</evidence>
<dbReference type="InterPro" id="IPR002347">
    <property type="entry name" value="SDR_fam"/>
</dbReference>
<accession>A0AAV3U210</accession>